<keyword evidence="2" id="KW-1185">Reference proteome</keyword>
<sequence length="308" mass="36697">MKTIELFFRNLSEKKYKESDFSDIIASLCNASESFTRIFIDYLFDNKYHEVKGLSVYREFTSEDKKSTIDFKIEDENGCIVCLIENKINDKDDHFEKYMKSFRNEIGFIANYKIENKKDHYKYSKTWPGFYKYIEEKLDNFNDCDRLLINGFRKYIQGVCGIMNDIEKFNLSDIGSLEDLHSYLRSLVQQKDGCKINTNKKSITEYRHGIDFEYKNTELWFGVYTASYSKNLHIGFKAESNINLTEKFKKALLEEGEYYVQPYYEENGNECWFELKDEYYETLVNDKVPTKLKLEIIKNFFDEALSLI</sequence>
<accession>E1RB17</accession>
<dbReference type="KEGG" id="ssm:Spirs_0392"/>
<dbReference type="HOGENOM" id="CLU_902870_0_0_12"/>
<dbReference type="RefSeq" id="WP_013253011.1">
    <property type="nucleotide sequence ID" value="NC_014364.1"/>
</dbReference>
<organism evidence="1 2">
    <name type="scientific">Sediminispirochaeta smaragdinae (strain DSM 11293 / JCM 15392 / SEBR 4228)</name>
    <name type="common">Spirochaeta smaragdinae</name>
    <dbReference type="NCBI Taxonomy" id="573413"/>
    <lineage>
        <taxon>Bacteria</taxon>
        <taxon>Pseudomonadati</taxon>
        <taxon>Spirochaetota</taxon>
        <taxon>Spirochaetia</taxon>
        <taxon>Spirochaetales</taxon>
        <taxon>Spirochaetaceae</taxon>
        <taxon>Sediminispirochaeta</taxon>
    </lineage>
</organism>
<protein>
    <submittedName>
        <fullName evidence="1">Uncharacterized protein</fullName>
    </submittedName>
</protein>
<dbReference type="Pfam" id="PF14281">
    <property type="entry name" value="PDDEXK_4"/>
    <property type="match status" value="1"/>
</dbReference>
<gene>
    <name evidence="1" type="ordered locus">Spirs_0392</name>
</gene>
<proteinExistence type="predicted"/>
<dbReference type="InterPro" id="IPR029470">
    <property type="entry name" value="PDDEXK_4"/>
</dbReference>
<evidence type="ECO:0000313" key="1">
    <source>
        <dbReference type="EMBL" id="ADK79547.1"/>
    </source>
</evidence>
<dbReference type="AlphaFoldDB" id="E1RB17"/>
<name>E1RB17_SEDSS</name>
<dbReference type="Proteomes" id="UP000002318">
    <property type="component" value="Chromosome"/>
</dbReference>
<dbReference type="EMBL" id="CP002116">
    <property type="protein sequence ID" value="ADK79547.1"/>
    <property type="molecule type" value="Genomic_DNA"/>
</dbReference>
<evidence type="ECO:0000313" key="2">
    <source>
        <dbReference type="Proteomes" id="UP000002318"/>
    </source>
</evidence>
<reference evidence="2" key="1">
    <citation type="journal article" date="2010" name="Stand. Genomic Sci.">
        <title>Complete genome sequence of Spirochaeta smaragdinae type strain (SEBR 4228).</title>
        <authorList>
            <person name="Mavromatis K."/>
            <person name="Yasawong M."/>
            <person name="Chertkov O."/>
            <person name="Lapidus A."/>
            <person name="Lucas S."/>
            <person name="Nolan M."/>
            <person name="Del Rio T.G."/>
            <person name="Tice H."/>
            <person name="Cheng J.F."/>
            <person name="Pitluck S."/>
            <person name="Liolios K."/>
            <person name="Ivanova N."/>
            <person name="Tapia R."/>
            <person name="Han C."/>
            <person name="Bruce D."/>
            <person name="Goodwin L."/>
            <person name="Pati A."/>
            <person name="Chen A."/>
            <person name="Palaniappan K."/>
            <person name="Land M."/>
            <person name="Hauser L."/>
            <person name="Chang Y.J."/>
            <person name="Jeffries C.D."/>
            <person name="Detter J.C."/>
            <person name="Rohde M."/>
            <person name="Brambilla E."/>
            <person name="Spring S."/>
            <person name="Goker M."/>
            <person name="Sikorski J."/>
            <person name="Woyke T."/>
            <person name="Bristow J."/>
            <person name="Eisen J.A."/>
            <person name="Markowitz V."/>
            <person name="Hugenholtz P."/>
            <person name="Klenk H.P."/>
            <person name="Kyrpides N.C."/>
        </authorList>
    </citation>
    <scope>NUCLEOTIDE SEQUENCE [LARGE SCALE GENOMIC DNA]</scope>
    <source>
        <strain evidence="2">DSM 11293 / JCM 15392 / SEBR 4228</strain>
    </source>
</reference>